<reference evidence="2 3" key="1">
    <citation type="submission" date="2016-10" db="EMBL/GenBank/DDBJ databases">
        <title>Draft Genome Sequence of Rhizobacteria Flavobacterium johnsoniae CI04.</title>
        <authorList>
            <person name="Bravo J.I."/>
            <person name="Lozano G.L."/>
            <person name="Handelsman J."/>
        </authorList>
    </citation>
    <scope>NUCLEOTIDE SEQUENCE [LARGE SCALE GENOMIC DNA]</scope>
    <source>
        <strain evidence="2 3">CI04</strain>
    </source>
</reference>
<keyword evidence="1" id="KW-0812">Transmembrane</keyword>
<accession>A0A1J7BXN2</accession>
<keyword evidence="1" id="KW-1133">Transmembrane helix</keyword>
<dbReference type="Proteomes" id="UP000182826">
    <property type="component" value="Unassembled WGS sequence"/>
</dbReference>
<keyword evidence="3" id="KW-1185">Reference proteome</keyword>
<evidence type="ECO:0000313" key="2">
    <source>
        <dbReference type="EMBL" id="OIV43406.1"/>
    </source>
</evidence>
<feature type="transmembrane region" description="Helical" evidence="1">
    <location>
        <begin position="68"/>
        <end position="86"/>
    </location>
</feature>
<organism evidence="2 3">
    <name type="scientific">Flavobacterium johnsoniae</name>
    <name type="common">Cytophaga johnsonae</name>
    <dbReference type="NCBI Taxonomy" id="986"/>
    <lineage>
        <taxon>Bacteria</taxon>
        <taxon>Pseudomonadati</taxon>
        <taxon>Bacteroidota</taxon>
        <taxon>Flavobacteriia</taxon>
        <taxon>Flavobacteriales</taxon>
        <taxon>Flavobacteriaceae</taxon>
        <taxon>Flavobacterium</taxon>
    </lineage>
</organism>
<dbReference type="AlphaFoldDB" id="A0A1J7BXN2"/>
<keyword evidence="1" id="KW-0472">Membrane</keyword>
<gene>
    <name evidence="2" type="ORF">BKM63_04165</name>
</gene>
<dbReference type="RefSeq" id="WP_071635374.1">
    <property type="nucleotide sequence ID" value="NZ_MLFK01000002.1"/>
</dbReference>
<proteinExistence type="predicted"/>
<dbReference type="EMBL" id="MLFK01000002">
    <property type="protein sequence ID" value="OIV43406.1"/>
    <property type="molecule type" value="Genomic_DNA"/>
</dbReference>
<feature type="transmembrane region" description="Helical" evidence="1">
    <location>
        <begin position="147"/>
        <end position="170"/>
    </location>
</feature>
<evidence type="ECO:0000256" key="1">
    <source>
        <dbReference type="SAM" id="Phobius"/>
    </source>
</evidence>
<feature type="transmembrane region" description="Helical" evidence="1">
    <location>
        <begin position="41"/>
        <end position="62"/>
    </location>
</feature>
<evidence type="ECO:0000313" key="3">
    <source>
        <dbReference type="Proteomes" id="UP000182826"/>
    </source>
</evidence>
<comment type="caution">
    <text evidence="2">The sequence shown here is derived from an EMBL/GenBank/DDBJ whole genome shotgun (WGS) entry which is preliminary data.</text>
</comment>
<name>A0A1J7BXN2_FLAJO</name>
<feature type="transmembrane region" description="Helical" evidence="1">
    <location>
        <begin position="124"/>
        <end position="141"/>
    </location>
</feature>
<dbReference type="OrthoDB" id="795301at2"/>
<sequence>MDNDNNIDFKDLWKKQSVSQPDMQDLLARLTKFKKAGLRNLWIINILLFATSAFIVFIWIYYQPQFVSTKLGIIFTILAMMIYLFAHNKLLSQYKNIETTQTNQEYLQNLIVIKKKQQFLQTKMMTFYFLALTVGICLYMYEYASRMTLLGAAFTYGITLFWIIFNWFYLRPKQIKKQQSKINSLIGKFEEINHQFES</sequence>
<protein>
    <submittedName>
        <fullName evidence="2">Uncharacterized protein</fullName>
    </submittedName>
</protein>